<dbReference type="SUPFAM" id="SSF53328">
    <property type="entry name" value="Formyltransferase"/>
    <property type="match status" value="1"/>
</dbReference>
<dbReference type="PIRSF" id="PIRSF036480">
    <property type="entry name" value="FormyFH4_hydr"/>
    <property type="match status" value="1"/>
</dbReference>
<dbReference type="PANTHER" id="PTHR42706:SF1">
    <property type="entry name" value="FORMYLTETRAHYDROFOLATE DEFORMYLASE 2, MITOCHONDRIAL"/>
    <property type="match status" value="1"/>
</dbReference>
<dbReference type="InterPro" id="IPR045865">
    <property type="entry name" value="ACT-like_dom_sf"/>
</dbReference>
<dbReference type="Gene3D" id="3.40.50.170">
    <property type="entry name" value="Formyl transferase, N-terminal domain"/>
    <property type="match status" value="1"/>
</dbReference>
<proteinExistence type="inferred from homology"/>
<dbReference type="PANTHER" id="PTHR42706">
    <property type="entry name" value="FORMYLTETRAHYDROFOLATE DEFORMYLASE"/>
    <property type="match status" value="1"/>
</dbReference>
<dbReference type="UniPathway" id="UPA00074">
    <property type="reaction ID" value="UER00170"/>
</dbReference>
<dbReference type="AlphaFoldDB" id="A0A5Q6RQ08"/>
<dbReference type="Gene3D" id="3.30.70.260">
    <property type="match status" value="1"/>
</dbReference>
<dbReference type="HAMAP" id="MF_01927">
    <property type="entry name" value="PurU"/>
    <property type="match status" value="1"/>
</dbReference>
<reference evidence="6 7" key="1">
    <citation type="submission" date="2019-09" db="EMBL/GenBank/DDBJ databases">
        <title>Mumia zhuanghuii sp. nov. isolated from the intestinal contents of plateau pika (Ochotona curzoniae) in the Qinghai-Tibet plateau of China.</title>
        <authorList>
            <person name="Tian Z."/>
        </authorList>
    </citation>
    <scope>NUCLEOTIDE SEQUENCE [LARGE SCALE GENOMIC DNA]</scope>
    <source>
        <strain evidence="7">350</strain>
    </source>
</reference>
<dbReference type="PRINTS" id="PR01575">
    <property type="entry name" value="FFH4HYDRLASE"/>
</dbReference>
<dbReference type="InterPro" id="IPR041729">
    <property type="entry name" value="Formyl-FH4-Hydrolase_C"/>
</dbReference>
<dbReference type="InterPro" id="IPR002376">
    <property type="entry name" value="Formyl_transf_N"/>
</dbReference>
<comment type="caution">
    <text evidence="6">The sequence shown here is derived from an EMBL/GenBank/DDBJ whole genome shotgun (WGS) entry which is preliminary data.</text>
</comment>
<comment type="similarity">
    <text evidence="3">Belongs to the PurU family.</text>
</comment>
<keyword evidence="3" id="KW-0658">Purine biosynthesis</keyword>
<evidence type="ECO:0000259" key="5">
    <source>
        <dbReference type="PROSITE" id="PS51671"/>
    </source>
</evidence>
<evidence type="ECO:0000256" key="2">
    <source>
        <dbReference type="ARBA" id="ARBA00022801"/>
    </source>
</evidence>
<dbReference type="InterPro" id="IPR002912">
    <property type="entry name" value="ACT_dom"/>
</dbReference>
<accession>A0A5Q6RQ08</accession>
<name>A0A5Q6RQ08_9ACTN</name>
<sequence>MSGSALATVAAGDFVLILSCPDRPGIVHAVSGFLAEHGGNILESQQYGDRLSGRFFMRIDVEVTGTPSAGDLRTAFAPIAERFAMDFELWDADAPYRTLIMVSKHLHCLNDLLFRTSTGSLQIAVPAVVSNHADAEAMAASYGVPFVHLPVTPESKPHAERRLLELVDELDVHLVVLARYMQVLSDETCRALSGRAINIHHSFLPSFKGAKPYHQAFDRGVKLVGATAHYVTADLDEGPIIEQDVVRVDHSYDQEALVAAGRDVEAQVLSRAVRWHSQSRVLPNGARTVVFR</sequence>
<dbReference type="NCBIfam" id="NF004684">
    <property type="entry name" value="PRK06027.1"/>
    <property type="match status" value="1"/>
</dbReference>
<comment type="catalytic activity">
    <reaction evidence="3">
        <text>(6R)-10-formyltetrahydrofolate + H2O = (6S)-5,6,7,8-tetrahydrofolate + formate + H(+)</text>
        <dbReference type="Rhea" id="RHEA:19833"/>
        <dbReference type="ChEBI" id="CHEBI:15377"/>
        <dbReference type="ChEBI" id="CHEBI:15378"/>
        <dbReference type="ChEBI" id="CHEBI:15740"/>
        <dbReference type="ChEBI" id="CHEBI:57453"/>
        <dbReference type="ChEBI" id="CHEBI:195366"/>
        <dbReference type="EC" id="3.5.1.10"/>
    </reaction>
</comment>
<dbReference type="CDD" id="cd04875">
    <property type="entry name" value="ACT_F4HF-DF"/>
    <property type="match status" value="1"/>
</dbReference>
<evidence type="ECO:0000313" key="6">
    <source>
        <dbReference type="EMBL" id="KAA1420100.1"/>
    </source>
</evidence>
<dbReference type="Proteomes" id="UP000307768">
    <property type="component" value="Unassembled WGS sequence"/>
</dbReference>
<comment type="function">
    <text evidence="3">Catalyzes the hydrolysis of 10-formyltetrahydrofolate (formyl-FH4) to formate and tetrahydrofolate (FH4).</text>
</comment>
<feature type="active site" evidence="3">
    <location>
        <position position="236"/>
    </location>
</feature>
<organism evidence="6 7">
    <name type="scientific">Mumia zhuanghuii</name>
    <dbReference type="NCBI Taxonomy" id="2585211"/>
    <lineage>
        <taxon>Bacteria</taxon>
        <taxon>Bacillati</taxon>
        <taxon>Actinomycetota</taxon>
        <taxon>Actinomycetes</taxon>
        <taxon>Propionibacteriales</taxon>
        <taxon>Nocardioidaceae</taxon>
        <taxon>Mumia</taxon>
    </lineage>
</organism>
<dbReference type="CDD" id="cd08648">
    <property type="entry name" value="FMT_core_Formyl-FH4-Hydrolase_C"/>
    <property type="match status" value="1"/>
</dbReference>
<feature type="domain" description="ACT" evidence="5">
    <location>
        <begin position="15"/>
        <end position="97"/>
    </location>
</feature>
<dbReference type="SUPFAM" id="SSF55021">
    <property type="entry name" value="ACT-like"/>
    <property type="match status" value="1"/>
</dbReference>
<dbReference type="GO" id="GO:0006730">
    <property type="term" value="P:one-carbon metabolic process"/>
    <property type="evidence" value="ECO:0007669"/>
    <property type="project" value="UniProtKB-KW"/>
</dbReference>
<dbReference type="EMBL" id="VDFQ02000006">
    <property type="protein sequence ID" value="KAA1420100.1"/>
    <property type="molecule type" value="Genomic_DNA"/>
</dbReference>
<dbReference type="EC" id="3.5.1.10" evidence="3 4"/>
<keyword evidence="2 3" id="KW-0378">Hydrolase</keyword>
<dbReference type="RefSeq" id="WP_149771324.1">
    <property type="nucleotide sequence ID" value="NZ_VDFQ02000006.1"/>
</dbReference>
<dbReference type="GO" id="GO:0006189">
    <property type="term" value="P:'de novo' IMP biosynthetic process"/>
    <property type="evidence" value="ECO:0007669"/>
    <property type="project" value="UniProtKB-UniRule"/>
</dbReference>
<dbReference type="InterPro" id="IPR004810">
    <property type="entry name" value="PurU"/>
</dbReference>
<evidence type="ECO:0000256" key="4">
    <source>
        <dbReference type="NCBIfam" id="TIGR00655"/>
    </source>
</evidence>
<dbReference type="NCBIfam" id="TIGR00655">
    <property type="entry name" value="PurU"/>
    <property type="match status" value="1"/>
</dbReference>
<dbReference type="InterPro" id="IPR044074">
    <property type="entry name" value="PurU_ACT"/>
</dbReference>
<evidence type="ECO:0000256" key="3">
    <source>
        <dbReference type="HAMAP-Rule" id="MF_01927"/>
    </source>
</evidence>
<protein>
    <recommendedName>
        <fullName evidence="3 4">Formyltetrahydrofolate deformylase</fullName>
        <ecNumber evidence="3 4">3.5.1.10</ecNumber>
    </recommendedName>
    <alternativeName>
        <fullName evidence="3">Formyl-FH(4) hydrolase</fullName>
    </alternativeName>
</protein>
<comment type="pathway">
    <text evidence="3">Purine metabolism; IMP biosynthesis via de novo pathway; formate from 10-formyl-5,6,7,8-tetrahydrofolate: step 1/1.</text>
</comment>
<evidence type="ECO:0000313" key="7">
    <source>
        <dbReference type="Proteomes" id="UP000307768"/>
    </source>
</evidence>
<dbReference type="Pfam" id="PF01842">
    <property type="entry name" value="ACT"/>
    <property type="match status" value="1"/>
</dbReference>
<dbReference type="InterPro" id="IPR036477">
    <property type="entry name" value="Formyl_transf_N_sf"/>
</dbReference>
<dbReference type="GO" id="GO:0008864">
    <property type="term" value="F:formyltetrahydrofolate deformylase activity"/>
    <property type="evidence" value="ECO:0007669"/>
    <property type="project" value="UniProtKB-UniRule"/>
</dbReference>
<evidence type="ECO:0000256" key="1">
    <source>
        <dbReference type="ARBA" id="ARBA00022563"/>
    </source>
</evidence>
<dbReference type="OrthoDB" id="9806170at2"/>
<keyword evidence="1 3" id="KW-0554">One-carbon metabolism</keyword>
<dbReference type="Pfam" id="PF00551">
    <property type="entry name" value="Formyl_trans_N"/>
    <property type="match status" value="1"/>
</dbReference>
<gene>
    <name evidence="3 6" type="primary">purU</name>
    <name evidence="6" type="ORF">FE697_019680</name>
</gene>
<dbReference type="PROSITE" id="PS51671">
    <property type="entry name" value="ACT"/>
    <property type="match status" value="1"/>
</dbReference>